<dbReference type="InterPro" id="IPR052276">
    <property type="entry name" value="Diphthamide-biosynth_chaperone"/>
</dbReference>
<dbReference type="InterPro" id="IPR001623">
    <property type="entry name" value="DnaJ_domain"/>
</dbReference>
<dbReference type="Gramene" id="Ma01_t11850.1">
    <property type="protein sequence ID" value="Ma01_p11850.1"/>
    <property type="gene ID" value="Ma01_g11850"/>
</dbReference>
<dbReference type="InterPro" id="IPR036869">
    <property type="entry name" value="J_dom_sf"/>
</dbReference>
<dbReference type="PANTHER" id="PTHR44240:SF10">
    <property type="entry name" value="J DOMAIN-CONTAINING PROTEIN"/>
    <property type="match status" value="1"/>
</dbReference>
<keyword evidence="4" id="KW-1185">Reference proteome</keyword>
<reference evidence="3" key="2">
    <citation type="submission" date="2021-05" db="UniProtKB">
        <authorList>
            <consortium name="EnsemblPlants"/>
        </authorList>
    </citation>
    <scope>IDENTIFICATION</scope>
    <source>
        <strain evidence="3">subsp. malaccensis</strain>
    </source>
</reference>
<feature type="domain" description="J" evidence="1">
    <location>
        <begin position="36"/>
        <end position="103"/>
    </location>
</feature>
<name>A0A804HT21_MUSAM</name>
<dbReference type="SMART" id="SM00271">
    <property type="entry name" value="DnaJ"/>
    <property type="match status" value="1"/>
</dbReference>
<dbReference type="OrthoDB" id="445556at2759"/>
<dbReference type="GO" id="GO:0005783">
    <property type="term" value="C:endoplasmic reticulum"/>
    <property type="evidence" value="ECO:0007669"/>
    <property type="project" value="UniProtKB-ARBA"/>
</dbReference>
<organism evidence="3 4">
    <name type="scientific">Musa acuminata subsp. malaccensis</name>
    <name type="common">Wild banana</name>
    <name type="synonym">Musa malaccensis</name>
    <dbReference type="NCBI Taxonomy" id="214687"/>
    <lineage>
        <taxon>Eukaryota</taxon>
        <taxon>Viridiplantae</taxon>
        <taxon>Streptophyta</taxon>
        <taxon>Embryophyta</taxon>
        <taxon>Tracheophyta</taxon>
        <taxon>Spermatophyta</taxon>
        <taxon>Magnoliopsida</taxon>
        <taxon>Liliopsida</taxon>
        <taxon>Zingiberales</taxon>
        <taxon>Musaceae</taxon>
        <taxon>Musa</taxon>
    </lineage>
</organism>
<dbReference type="PROSITE" id="PS50076">
    <property type="entry name" value="DNAJ_2"/>
    <property type="match status" value="1"/>
</dbReference>
<evidence type="ECO:0000313" key="3">
    <source>
        <dbReference type="EnsemblPlants" id="Ma01_p11850.1"/>
    </source>
</evidence>
<dbReference type="CDD" id="cd06257">
    <property type="entry name" value="DnaJ"/>
    <property type="match status" value="1"/>
</dbReference>
<dbReference type="InterPro" id="IPR018253">
    <property type="entry name" value="DnaJ_domain_CS"/>
</dbReference>
<protein>
    <submittedName>
        <fullName evidence="2">(wild Malaysian banana) hypothetical protein</fullName>
    </submittedName>
</protein>
<evidence type="ECO:0000313" key="2">
    <source>
        <dbReference type="EMBL" id="CAG1859270.1"/>
    </source>
</evidence>
<gene>
    <name evidence="2" type="ORF">GSMUA_295650.1</name>
</gene>
<dbReference type="PRINTS" id="PR00625">
    <property type="entry name" value="JDOMAIN"/>
</dbReference>
<dbReference type="EnsemblPlants" id="Ma01_t11850.1">
    <property type="protein sequence ID" value="Ma01_p11850.1"/>
    <property type="gene ID" value="Ma01_g11850"/>
</dbReference>
<dbReference type="AlphaFoldDB" id="A0A804HT21"/>
<sequence length="140" mass="15323">MISSLCLASPKSFLRPPRCVAASAAAAPPAVCSSVTLYDVLGIAAGASGREIKAAYRRLALACHPDVAAVERRGASAVEFMRVHAAYETLSDPEKRADYDRSVMTAVDAGRRWAPFRSQWTSSYSTGRRRPRTWETDQCW</sequence>
<dbReference type="GO" id="GO:0009507">
    <property type="term" value="C:chloroplast"/>
    <property type="evidence" value="ECO:0000318"/>
    <property type="project" value="GO_Central"/>
</dbReference>
<dbReference type="OMA" id="RRWAPFR"/>
<evidence type="ECO:0000313" key="4">
    <source>
        <dbReference type="Proteomes" id="UP000012960"/>
    </source>
</evidence>
<dbReference type="PROSITE" id="PS00636">
    <property type="entry name" value="DNAJ_1"/>
    <property type="match status" value="1"/>
</dbReference>
<dbReference type="KEGG" id="mus:103994298"/>
<accession>A0A804HT21</accession>
<proteinExistence type="predicted"/>
<dbReference type="Pfam" id="PF00226">
    <property type="entry name" value="DnaJ"/>
    <property type="match status" value="1"/>
</dbReference>
<dbReference type="EMBL" id="HG996466">
    <property type="protein sequence ID" value="CAG1859270.1"/>
    <property type="molecule type" value="Genomic_DNA"/>
</dbReference>
<reference evidence="2" key="1">
    <citation type="submission" date="2021-03" db="EMBL/GenBank/DDBJ databases">
        <authorList>
            <consortium name="Genoscope - CEA"/>
            <person name="William W."/>
        </authorList>
    </citation>
    <scope>NUCLEOTIDE SEQUENCE</scope>
    <source>
        <strain evidence="2">Doubled-haploid Pahang</strain>
    </source>
</reference>
<dbReference type="PANTHER" id="PTHR44240">
    <property type="entry name" value="DNAJ DOMAIN (PROKARYOTIC HEAT SHOCK PROTEIN)-RELATED"/>
    <property type="match status" value="1"/>
</dbReference>
<evidence type="ECO:0000259" key="1">
    <source>
        <dbReference type="PROSITE" id="PS50076"/>
    </source>
</evidence>
<dbReference type="Proteomes" id="UP000012960">
    <property type="component" value="Unplaced"/>
</dbReference>
<dbReference type="SUPFAM" id="SSF46565">
    <property type="entry name" value="Chaperone J-domain"/>
    <property type="match status" value="1"/>
</dbReference>
<dbReference type="Gene3D" id="1.10.287.110">
    <property type="entry name" value="DnaJ domain"/>
    <property type="match status" value="1"/>
</dbReference>